<keyword evidence="6" id="KW-0963">Cytoplasm</keyword>
<evidence type="ECO:0000313" key="11">
    <source>
        <dbReference type="Proteomes" id="UP000249499"/>
    </source>
</evidence>
<comment type="PTM">
    <text evidence="6">Contains an active site 4-methylidene-imidazol-5-one (MIO), which is formed autocatalytically by cyclization and dehydration of residues Ala-Ser-Gly.</text>
</comment>
<keyword evidence="3 6" id="KW-0369">Histidine metabolism</keyword>
<dbReference type="GO" id="GO:0006548">
    <property type="term" value="P:L-histidine catabolic process"/>
    <property type="evidence" value="ECO:0007669"/>
    <property type="project" value="UniProtKB-UniRule"/>
</dbReference>
<evidence type="ECO:0000256" key="8">
    <source>
        <dbReference type="RuleBase" id="RU004479"/>
    </source>
</evidence>
<dbReference type="Proteomes" id="UP000249499">
    <property type="component" value="Plasmid unnamed2"/>
</dbReference>
<evidence type="ECO:0000256" key="7">
    <source>
        <dbReference type="RuleBase" id="RU003954"/>
    </source>
</evidence>
<comment type="subcellular location">
    <subcellularLocation>
        <location evidence="6 9">Cytoplasm</location>
    </subcellularLocation>
</comment>
<comment type="catalytic activity">
    <reaction evidence="5 6 8">
        <text>L-histidine = trans-urocanate + NH4(+)</text>
        <dbReference type="Rhea" id="RHEA:21232"/>
        <dbReference type="ChEBI" id="CHEBI:17771"/>
        <dbReference type="ChEBI" id="CHEBI:28938"/>
        <dbReference type="ChEBI" id="CHEBI:57595"/>
        <dbReference type="EC" id="4.3.1.3"/>
    </reaction>
</comment>
<dbReference type="EMBL" id="CP117259">
    <property type="protein sequence ID" value="WFR98986.1"/>
    <property type="molecule type" value="Genomic_DNA"/>
</dbReference>
<dbReference type="FunFam" id="1.10.275.10:FF:000005">
    <property type="entry name" value="Histidine ammonia-lyase"/>
    <property type="match status" value="1"/>
</dbReference>
<dbReference type="NCBIfam" id="TIGR01225">
    <property type="entry name" value="hutH"/>
    <property type="match status" value="1"/>
</dbReference>
<feature type="cross-link" description="5-imidazolinone (Ala-Gly)" evidence="6">
    <location>
        <begin position="142"/>
        <end position="144"/>
    </location>
</feature>
<dbReference type="AlphaFoldDB" id="A0AAF1KFB6"/>
<dbReference type="GO" id="GO:0005737">
    <property type="term" value="C:cytoplasm"/>
    <property type="evidence" value="ECO:0007669"/>
    <property type="project" value="UniProtKB-SubCell"/>
</dbReference>
<dbReference type="InterPro" id="IPR008948">
    <property type="entry name" value="L-Aspartase-like"/>
</dbReference>
<dbReference type="InterPro" id="IPR005921">
    <property type="entry name" value="HutH"/>
</dbReference>
<dbReference type="CDD" id="cd00332">
    <property type="entry name" value="PAL-HAL"/>
    <property type="match status" value="1"/>
</dbReference>
<comment type="pathway">
    <text evidence="1 6 8">Amino-acid degradation; L-histidine degradation into L-glutamate; N-formimidoyl-L-glutamate from L-histidine: step 1/3.</text>
</comment>
<evidence type="ECO:0000256" key="9">
    <source>
        <dbReference type="RuleBase" id="RU004480"/>
    </source>
</evidence>
<dbReference type="FunFam" id="1.20.200.10:FF:000003">
    <property type="entry name" value="Histidine ammonia-lyase"/>
    <property type="match status" value="1"/>
</dbReference>
<name>A0AAF1KFB6_9HYPH</name>
<dbReference type="EC" id="4.3.1.3" evidence="2 6"/>
<dbReference type="Gene3D" id="1.10.275.10">
    <property type="entry name" value="Fumarase/aspartase (N-terminal domain)"/>
    <property type="match status" value="1"/>
</dbReference>
<evidence type="ECO:0000256" key="6">
    <source>
        <dbReference type="HAMAP-Rule" id="MF_00229"/>
    </source>
</evidence>
<dbReference type="SUPFAM" id="SSF48557">
    <property type="entry name" value="L-aspartase-like"/>
    <property type="match status" value="1"/>
</dbReference>
<dbReference type="InterPro" id="IPR001106">
    <property type="entry name" value="Aromatic_Lyase"/>
</dbReference>
<dbReference type="RefSeq" id="WP_111221125.1">
    <property type="nucleotide sequence ID" value="NZ_CP117259.1"/>
</dbReference>
<dbReference type="PROSITE" id="PS00488">
    <property type="entry name" value="PAL_HISTIDASE"/>
    <property type="match status" value="1"/>
</dbReference>
<dbReference type="InterPro" id="IPR022313">
    <property type="entry name" value="Phe/His_NH3-lyase_AS"/>
</dbReference>
<evidence type="ECO:0000313" key="10">
    <source>
        <dbReference type="EMBL" id="WFR98986.1"/>
    </source>
</evidence>
<dbReference type="NCBIfam" id="NF006871">
    <property type="entry name" value="PRK09367.1"/>
    <property type="match status" value="1"/>
</dbReference>
<dbReference type="PANTHER" id="PTHR10362">
    <property type="entry name" value="HISTIDINE AMMONIA-LYASE"/>
    <property type="match status" value="1"/>
</dbReference>
<feature type="modified residue" description="2,3-didehydroalanine (Ser)" evidence="6">
    <location>
        <position position="143"/>
    </location>
</feature>
<dbReference type="HAMAP" id="MF_00229">
    <property type="entry name" value="His_ammonia_lyase"/>
    <property type="match status" value="1"/>
</dbReference>
<protein>
    <recommendedName>
        <fullName evidence="2 6">Histidine ammonia-lyase</fullName>
        <shortName evidence="6">Histidase</shortName>
        <ecNumber evidence="2 6">4.3.1.3</ecNumber>
    </recommendedName>
</protein>
<keyword evidence="11" id="KW-1185">Reference proteome</keyword>
<evidence type="ECO:0000256" key="3">
    <source>
        <dbReference type="ARBA" id="ARBA00022808"/>
    </source>
</evidence>
<dbReference type="InterPro" id="IPR024083">
    <property type="entry name" value="Fumarase/histidase_N"/>
</dbReference>
<reference evidence="10 11" key="1">
    <citation type="journal article" date="2018" name="Sci. Rep.">
        <title>Rhizobium tumorigenes sp. nov., a novel plant tumorigenic bacterium isolated from cane gall tumors on thornless blackberry.</title>
        <authorList>
            <person name="Kuzmanovi N."/>
            <person name="Smalla K."/>
            <person name="Gronow S."/>
            <person name="PuBawska J."/>
        </authorList>
    </citation>
    <scope>NUCLEOTIDE SEQUENCE [LARGE SCALE GENOMIC DNA]</scope>
    <source>
        <strain evidence="10 11">1078</strain>
    </source>
</reference>
<dbReference type="KEGG" id="rtu:PR017_26780"/>
<reference evidence="11" key="2">
    <citation type="journal article" date="2023" name="MicrobiologyOpen">
        <title>Genomics of the tumorigenes clade of the family Rhizobiaceae and description of Rhizobium rhododendri sp. nov.</title>
        <authorList>
            <person name="Kuzmanovic N."/>
            <person name="diCenzo G.C."/>
            <person name="Bunk B."/>
            <person name="Sproeer C."/>
            <person name="Fruehling A."/>
            <person name="Neumann-Schaal M."/>
            <person name="Overmann J."/>
            <person name="Smalla K."/>
        </authorList>
    </citation>
    <scope>NUCLEOTIDE SEQUENCE [LARGE SCALE GENOMIC DNA]</scope>
    <source>
        <strain evidence="11">1078</strain>
        <plasmid evidence="11">unnamed2</plasmid>
    </source>
</reference>
<evidence type="ECO:0000256" key="1">
    <source>
        <dbReference type="ARBA" id="ARBA00005113"/>
    </source>
</evidence>
<dbReference type="Pfam" id="PF00221">
    <property type="entry name" value="Lyase_aromatic"/>
    <property type="match status" value="1"/>
</dbReference>
<keyword evidence="10" id="KW-0614">Plasmid</keyword>
<dbReference type="Gene3D" id="1.20.200.10">
    <property type="entry name" value="Fumarase/aspartase (Central domain)"/>
    <property type="match status" value="1"/>
</dbReference>
<gene>
    <name evidence="6 10" type="primary">hutH</name>
    <name evidence="10" type="ORF">PR017_26780</name>
</gene>
<keyword evidence="4 6" id="KW-0456">Lyase</keyword>
<accession>A0AAF1KFB6</accession>
<proteinExistence type="inferred from homology"/>
<evidence type="ECO:0000256" key="2">
    <source>
        <dbReference type="ARBA" id="ARBA00012994"/>
    </source>
</evidence>
<comment type="similarity">
    <text evidence="6 7">Belongs to the PAL/histidase family.</text>
</comment>
<geneLocation type="plasmid" evidence="10 11">
    <name>unnamed2</name>
</geneLocation>
<evidence type="ECO:0000256" key="4">
    <source>
        <dbReference type="ARBA" id="ARBA00023239"/>
    </source>
</evidence>
<organism evidence="10 11">
    <name type="scientific">Rhizobium tumorigenes</name>
    <dbReference type="NCBI Taxonomy" id="2041385"/>
    <lineage>
        <taxon>Bacteria</taxon>
        <taxon>Pseudomonadati</taxon>
        <taxon>Pseudomonadota</taxon>
        <taxon>Alphaproteobacteria</taxon>
        <taxon>Hyphomicrobiales</taxon>
        <taxon>Rhizobiaceae</taxon>
        <taxon>Rhizobium/Agrobacterium group</taxon>
        <taxon>Rhizobium</taxon>
    </lineage>
</organism>
<dbReference type="GO" id="GO:0004397">
    <property type="term" value="F:histidine ammonia-lyase activity"/>
    <property type="evidence" value="ECO:0007669"/>
    <property type="project" value="UniProtKB-UniRule"/>
</dbReference>
<sequence length="511" mass="53135">MTITLHPGSVTLADLSIIYWTGEPVVLDRSFDAGIERAAARIAEIAAGNAPVYGINTGFGKLASIKIDRADVATLQRNLILSHCCGVGQPLTENIVRLIMSLKLVSLGRGASGVRLEMLRLIEAMLERGVIPVIPEKGSVGASGDLAPLAHMAAVMMGEGEAFFAGERMSGGAALEKAGLTPMVLAAKEGLALINGTQTSTALALAGLFRAHRAAQAALITGALSTDAAMGSSAPFHADIHTLRGHQGQIDTAAALRALLDNSVIRASHIEGDERVQDPYCIRCQPQVDGACLDLLRQVAKTLQIEANAVTDNPLVLSDNSVVSGGNFHAEPVAFAADQIALAICEIGAIAQRRIALLVDPTLSHGLPAFLAKKPGLNSGLMIAEVTSAALMSENKQMSHPASVDSTPTSANQEDHVSMACHGARRLLQMTDNLFGIIGIEALTAAQGIEFRAPLVTSPELTAAVAAIRRVVPTLDEDRYMANDLAAASDLVSSGTLNASVSEGILPGLEG</sequence>
<evidence type="ECO:0000256" key="5">
    <source>
        <dbReference type="ARBA" id="ARBA00049269"/>
    </source>
</evidence>